<evidence type="ECO:0000313" key="1">
    <source>
        <dbReference type="EMBL" id="MBD2318831.1"/>
    </source>
</evidence>
<dbReference type="RefSeq" id="WP_190580181.1">
    <property type="nucleotide sequence ID" value="NZ_CAWPQU010000029.1"/>
</dbReference>
<organism evidence="1 2">
    <name type="scientific">Phormidium tenue FACHB-1050</name>
    <dbReference type="NCBI Taxonomy" id="2692857"/>
    <lineage>
        <taxon>Bacteria</taxon>
        <taxon>Bacillati</taxon>
        <taxon>Cyanobacteriota</taxon>
        <taxon>Cyanophyceae</taxon>
        <taxon>Oscillatoriophycideae</taxon>
        <taxon>Oscillatoriales</taxon>
        <taxon>Oscillatoriaceae</taxon>
        <taxon>Phormidium</taxon>
    </lineage>
</organism>
<protein>
    <submittedName>
        <fullName evidence="1">Uncharacterized protein</fullName>
    </submittedName>
</protein>
<sequence>MTDWVEEYEESIFGQEAVSKFFNDLKSYDETLYTMLQEAKDRGSISVEISETQLPLVRDFFKAYPLHQELSGCFEFKEVHPVAIARLEELKNWRKLVTRLIYTAKADRELVSKLLKDNFNSLTDENITFIRNSCDKYPAIKKLYDKTLSLIID</sequence>
<accession>A0ABR8CES3</accession>
<dbReference type="EMBL" id="JACJQY010000035">
    <property type="protein sequence ID" value="MBD2318831.1"/>
    <property type="molecule type" value="Genomic_DNA"/>
</dbReference>
<keyword evidence="2" id="KW-1185">Reference proteome</keyword>
<name>A0ABR8CES3_9CYAN</name>
<reference evidence="1 2" key="1">
    <citation type="journal article" date="2020" name="ISME J.">
        <title>Comparative genomics reveals insights into cyanobacterial evolution and habitat adaptation.</title>
        <authorList>
            <person name="Chen M.Y."/>
            <person name="Teng W.K."/>
            <person name="Zhao L."/>
            <person name="Hu C.X."/>
            <person name="Zhou Y.K."/>
            <person name="Han B.P."/>
            <person name="Song L.R."/>
            <person name="Shu W.S."/>
        </authorList>
    </citation>
    <scope>NUCLEOTIDE SEQUENCE [LARGE SCALE GENOMIC DNA]</scope>
    <source>
        <strain evidence="1 2">FACHB-1050</strain>
    </source>
</reference>
<dbReference type="Proteomes" id="UP000618445">
    <property type="component" value="Unassembled WGS sequence"/>
</dbReference>
<proteinExistence type="predicted"/>
<evidence type="ECO:0000313" key="2">
    <source>
        <dbReference type="Proteomes" id="UP000618445"/>
    </source>
</evidence>
<comment type="caution">
    <text evidence="1">The sequence shown here is derived from an EMBL/GenBank/DDBJ whole genome shotgun (WGS) entry which is preliminary data.</text>
</comment>
<gene>
    <name evidence="1" type="ORF">H6G05_18500</name>
</gene>